<evidence type="ECO:0000256" key="2">
    <source>
        <dbReference type="ARBA" id="ARBA00022434"/>
    </source>
</evidence>
<dbReference type="PANTHER" id="PTHR30295:SF9">
    <property type="entry name" value="BACTERIOFERRITIN"/>
    <property type="match status" value="1"/>
</dbReference>
<dbReference type="Proteomes" id="UP001501337">
    <property type="component" value="Unassembled WGS sequence"/>
</dbReference>
<evidence type="ECO:0000256" key="1">
    <source>
        <dbReference type="ARBA" id="ARBA00008093"/>
    </source>
</evidence>
<organism evidence="12 13">
    <name type="scientific">Allohahella marinimesophila</name>
    <dbReference type="NCBI Taxonomy" id="1054972"/>
    <lineage>
        <taxon>Bacteria</taxon>
        <taxon>Pseudomonadati</taxon>
        <taxon>Pseudomonadota</taxon>
        <taxon>Gammaproteobacteria</taxon>
        <taxon>Oceanospirillales</taxon>
        <taxon>Hahellaceae</taxon>
        <taxon>Allohahella</taxon>
    </lineage>
</organism>
<dbReference type="Pfam" id="PF00210">
    <property type="entry name" value="Ferritin"/>
    <property type="match status" value="1"/>
</dbReference>
<evidence type="ECO:0000256" key="4">
    <source>
        <dbReference type="ARBA" id="ARBA00022496"/>
    </source>
</evidence>
<keyword evidence="9 10" id="KW-0479">Metal-binding</keyword>
<protein>
    <recommendedName>
        <fullName evidence="9 10">Bacterioferritin</fullName>
        <ecNumber evidence="9">1.16.3.1</ecNumber>
    </recommendedName>
</protein>
<gene>
    <name evidence="12" type="primary">bfr_2</name>
    <name evidence="12" type="ORF">GCM10022278_16480</name>
</gene>
<evidence type="ECO:0000313" key="13">
    <source>
        <dbReference type="Proteomes" id="UP001501337"/>
    </source>
</evidence>
<dbReference type="SUPFAM" id="SSF47240">
    <property type="entry name" value="Ferritin-like"/>
    <property type="match status" value="1"/>
</dbReference>
<name>A0ABP7P2X0_9GAMM</name>
<evidence type="ECO:0000256" key="5">
    <source>
        <dbReference type="ARBA" id="ARBA00023002"/>
    </source>
</evidence>
<evidence type="ECO:0000259" key="11">
    <source>
        <dbReference type="PROSITE" id="PS50905"/>
    </source>
</evidence>
<evidence type="ECO:0000256" key="7">
    <source>
        <dbReference type="ARBA" id="ARBA00023065"/>
    </source>
</evidence>
<evidence type="ECO:0000313" key="12">
    <source>
        <dbReference type="EMBL" id="GAA3958810.1"/>
    </source>
</evidence>
<keyword evidence="5" id="KW-0560">Oxidoreductase</keyword>
<comment type="function">
    <text evidence="9">Iron-storage protein, whose ferroxidase center binds Fe(2+), oxidizes it using dioxygen to Fe(3+), and participates in the subsequent Fe(3+) oxide mineral core formation within the central cavity of the BFR protein shell.</text>
</comment>
<dbReference type="PRINTS" id="PR00601">
    <property type="entry name" value="BACFERRITIN"/>
</dbReference>
<comment type="catalytic activity">
    <reaction evidence="8">
        <text>Fe(2+)(in) = Fe(2+)(out)</text>
        <dbReference type="Rhea" id="RHEA:28486"/>
        <dbReference type="ChEBI" id="CHEBI:29033"/>
    </reaction>
</comment>
<dbReference type="PROSITE" id="PS00549">
    <property type="entry name" value="BACTERIOFERRITIN"/>
    <property type="match status" value="1"/>
</dbReference>
<dbReference type="PROSITE" id="PS50905">
    <property type="entry name" value="FERRITIN_LIKE"/>
    <property type="match status" value="1"/>
</dbReference>
<feature type="domain" description="Ferritin-like diiron" evidence="11">
    <location>
        <begin position="1"/>
        <end position="146"/>
    </location>
</feature>
<comment type="similarity">
    <text evidence="1 9 10">Belongs to the bacterioferritin family.</text>
</comment>
<evidence type="ECO:0000256" key="3">
    <source>
        <dbReference type="ARBA" id="ARBA00022448"/>
    </source>
</evidence>
<evidence type="ECO:0000256" key="8">
    <source>
        <dbReference type="ARBA" id="ARBA00036243"/>
    </source>
</evidence>
<keyword evidence="13" id="KW-1185">Reference proteome</keyword>
<sequence length="159" mass="18288">MKGNVNIISALNRLLANELSAIDQYFIHAELYLDMGLNKLHEHSTHESAHEKLHATELIQRILFLEGQPDLETRDTLLVGSTVEEMLHNDLTVEYKVADMLRETMALCEREQDFGTRRMLGVLLEDTEMDHAYFLERQLSLIKLIGVENYMQSQMAAQA</sequence>
<dbReference type="PANTHER" id="PTHR30295">
    <property type="entry name" value="BACTERIOFERRITIN"/>
    <property type="match status" value="1"/>
</dbReference>
<accession>A0ABP7P2X0</accession>
<comment type="catalytic activity">
    <reaction evidence="9">
        <text>4 Fe(2+) + O2 + 4 H(+) = 4 Fe(3+) + 2 H2O</text>
        <dbReference type="Rhea" id="RHEA:11148"/>
        <dbReference type="ChEBI" id="CHEBI:15377"/>
        <dbReference type="ChEBI" id="CHEBI:15378"/>
        <dbReference type="ChEBI" id="CHEBI:15379"/>
        <dbReference type="ChEBI" id="CHEBI:29033"/>
        <dbReference type="ChEBI" id="CHEBI:29034"/>
        <dbReference type="EC" id="1.16.3.1"/>
    </reaction>
</comment>
<dbReference type="EC" id="1.16.3.1" evidence="9"/>
<dbReference type="InterPro" id="IPR002024">
    <property type="entry name" value="Bacterioferritin"/>
</dbReference>
<dbReference type="Gene3D" id="1.20.1260.10">
    <property type="match status" value="1"/>
</dbReference>
<dbReference type="NCBIfam" id="TIGR00754">
    <property type="entry name" value="bfr"/>
    <property type="match status" value="1"/>
</dbReference>
<dbReference type="InterPro" id="IPR009040">
    <property type="entry name" value="Ferritin-like_diiron"/>
</dbReference>
<evidence type="ECO:0000256" key="6">
    <source>
        <dbReference type="ARBA" id="ARBA00023004"/>
    </source>
</evidence>
<dbReference type="PIRSF" id="PIRSF002560">
    <property type="entry name" value="Bacterioferritin"/>
    <property type="match status" value="1"/>
</dbReference>
<keyword evidence="7" id="KW-0406">Ion transport</keyword>
<evidence type="ECO:0000256" key="9">
    <source>
        <dbReference type="PIRNR" id="PIRNR002560"/>
    </source>
</evidence>
<reference evidence="13" key="1">
    <citation type="journal article" date="2019" name="Int. J. Syst. Evol. Microbiol.">
        <title>The Global Catalogue of Microorganisms (GCM) 10K type strain sequencing project: providing services to taxonomists for standard genome sequencing and annotation.</title>
        <authorList>
            <consortium name="The Broad Institute Genomics Platform"/>
            <consortium name="The Broad Institute Genome Sequencing Center for Infectious Disease"/>
            <person name="Wu L."/>
            <person name="Ma J."/>
        </authorList>
    </citation>
    <scope>NUCLEOTIDE SEQUENCE [LARGE SCALE GENOMIC DNA]</scope>
    <source>
        <strain evidence="13">JCM 17555</strain>
    </source>
</reference>
<dbReference type="CDD" id="cd00907">
    <property type="entry name" value="Bacterioferritin"/>
    <property type="match status" value="1"/>
</dbReference>
<dbReference type="InterPro" id="IPR012347">
    <property type="entry name" value="Ferritin-like"/>
</dbReference>
<keyword evidence="3" id="KW-0813">Transport</keyword>
<evidence type="ECO:0000256" key="10">
    <source>
        <dbReference type="RuleBase" id="RU000623"/>
    </source>
</evidence>
<dbReference type="InterPro" id="IPR008331">
    <property type="entry name" value="Ferritin_DPS_dom"/>
</dbReference>
<dbReference type="RefSeq" id="WP_344805178.1">
    <property type="nucleotide sequence ID" value="NZ_BAABBO010000007.1"/>
</dbReference>
<keyword evidence="2 9" id="KW-0409">Iron storage</keyword>
<keyword evidence="4" id="KW-0410">Iron transport</keyword>
<dbReference type="InterPro" id="IPR009078">
    <property type="entry name" value="Ferritin-like_SF"/>
</dbReference>
<comment type="caution">
    <text evidence="12">The sequence shown here is derived from an EMBL/GenBank/DDBJ whole genome shotgun (WGS) entry which is preliminary data.</text>
</comment>
<proteinExistence type="inferred from homology"/>
<keyword evidence="6 9" id="KW-0408">Iron</keyword>
<keyword evidence="10" id="KW-0349">Heme</keyword>
<dbReference type="EMBL" id="BAABBO010000007">
    <property type="protein sequence ID" value="GAA3958810.1"/>
    <property type="molecule type" value="Genomic_DNA"/>
</dbReference>